<feature type="binding site" evidence="4">
    <location>
        <position position="56"/>
    </location>
    <ligand>
        <name>substrate</name>
    </ligand>
</feature>
<feature type="binding site" evidence="4">
    <location>
        <begin position="3"/>
        <end position="7"/>
    </location>
    <ligand>
        <name>ATP</name>
        <dbReference type="ChEBI" id="CHEBI:30616"/>
    </ligand>
</feature>
<dbReference type="Proteomes" id="UP000293162">
    <property type="component" value="Unassembled WGS sequence"/>
</dbReference>
<keyword evidence="6" id="KW-0436">Ligase</keyword>
<organism evidence="6 7">
    <name type="scientific">Emticicia agri</name>
    <dbReference type="NCBI Taxonomy" id="2492393"/>
    <lineage>
        <taxon>Bacteria</taxon>
        <taxon>Pseudomonadati</taxon>
        <taxon>Bacteroidota</taxon>
        <taxon>Cytophagia</taxon>
        <taxon>Cytophagales</taxon>
        <taxon>Leadbetterellaceae</taxon>
        <taxon>Emticicia</taxon>
    </lineage>
</organism>
<dbReference type="InterPro" id="IPR002698">
    <property type="entry name" value="FTHF_cligase"/>
</dbReference>
<feature type="binding site" evidence="4">
    <location>
        <begin position="135"/>
        <end position="143"/>
    </location>
    <ligand>
        <name>ATP</name>
        <dbReference type="ChEBI" id="CHEBI:30616"/>
    </ligand>
</feature>
<dbReference type="GO" id="GO:0035999">
    <property type="term" value="P:tetrahydrofolate interconversion"/>
    <property type="evidence" value="ECO:0007669"/>
    <property type="project" value="TreeGrafter"/>
</dbReference>
<dbReference type="EC" id="6.3.3.2" evidence="5"/>
<dbReference type="AlphaFoldDB" id="A0A4Q5M6J2"/>
<evidence type="ECO:0000313" key="7">
    <source>
        <dbReference type="Proteomes" id="UP000293162"/>
    </source>
</evidence>
<dbReference type="RefSeq" id="WP_130018994.1">
    <property type="nucleotide sequence ID" value="NZ_SEWF01000001.1"/>
</dbReference>
<protein>
    <recommendedName>
        <fullName evidence="5">5-formyltetrahydrofolate cyclo-ligase</fullName>
        <ecNumber evidence="5">6.3.3.2</ecNumber>
    </recommendedName>
</protein>
<keyword evidence="3 4" id="KW-0067">ATP-binding</keyword>
<dbReference type="InterPro" id="IPR024185">
    <property type="entry name" value="FTHF_cligase-like_sf"/>
</dbReference>
<proteinExistence type="inferred from homology"/>
<evidence type="ECO:0000256" key="3">
    <source>
        <dbReference type="ARBA" id="ARBA00022840"/>
    </source>
</evidence>
<feature type="binding site" evidence="4">
    <location>
        <position position="49"/>
    </location>
    <ligand>
        <name>substrate</name>
    </ligand>
</feature>
<dbReference type="PIRSF" id="PIRSF006806">
    <property type="entry name" value="FTHF_cligase"/>
    <property type="match status" value="1"/>
</dbReference>
<dbReference type="GO" id="GO:0005524">
    <property type="term" value="F:ATP binding"/>
    <property type="evidence" value="ECO:0007669"/>
    <property type="project" value="UniProtKB-KW"/>
</dbReference>
<comment type="catalytic activity">
    <reaction evidence="5">
        <text>(6S)-5-formyl-5,6,7,8-tetrahydrofolate + ATP = (6R)-5,10-methenyltetrahydrofolate + ADP + phosphate</text>
        <dbReference type="Rhea" id="RHEA:10488"/>
        <dbReference type="ChEBI" id="CHEBI:30616"/>
        <dbReference type="ChEBI" id="CHEBI:43474"/>
        <dbReference type="ChEBI" id="CHEBI:57455"/>
        <dbReference type="ChEBI" id="CHEBI:57457"/>
        <dbReference type="ChEBI" id="CHEBI:456216"/>
        <dbReference type="EC" id="6.3.3.2"/>
    </reaction>
</comment>
<sequence>MRKAALRKEYLQKRNDLPNSDIRGYSKKIHDWIFKSFPIHTYAVIHTFLPIRRKNEVDTHLVIDTLKKDFKADIVIPKSHDDGSMTHYPLKDDTILLENKFGVPEPLNGSPLKVDPKEVDLVILPLLAFDKQGYRVGYGKGYYDRFLAQCRPDVVKIGVSFFEPVDAIEDINNEDVKLNYCVTPNGIWSF</sequence>
<keyword evidence="7" id="KW-1185">Reference proteome</keyword>
<evidence type="ECO:0000313" key="6">
    <source>
        <dbReference type="EMBL" id="RYU97647.1"/>
    </source>
</evidence>
<name>A0A4Q5M6J2_9BACT</name>
<dbReference type="PANTHER" id="PTHR23407:SF1">
    <property type="entry name" value="5-FORMYLTETRAHYDROFOLATE CYCLO-LIGASE"/>
    <property type="match status" value="1"/>
</dbReference>
<evidence type="ECO:0000256" key="4">
    <source>
        <dbReference type="PIRSR" id="PIRSR006806-1"/>
    </source>
</evidence>
<dbReference type="SUPFAM" id="SSF100950">
    <property type="entry name" value="NagB/RpiA/CoA transferase-like"/>
    <property type="match status" value="1"/>
</dbReference>
<dbReference type="GO" id="GO:0009396">
    <property type="term" value="P:folic acid-containing compound biosynthetic process"/>
    <property type="evidence" value="ECO:0007669"/>
    <property type="project" value="TreeGrafter"/>
</dbReference>
<comment type="caution">
    <text evidence="6">The sequence shown here is derived from an EMBL/GenBank/DDBJ whole genome shotgun (WGS) entry which is preliminary data.</text>
</comment>
<evidence type="ECO:0000256" key="2">
    <source>
        <dbReference type="ARBA" id="ARBA00022741"/>
    </source>
</evidence>
<dbReference type="GO" id="GO:0030272">
    <property type="term" value="F:5-formyltetrahydrofolate cyclo-ligase activity"/>
    <property type="evidence" value="ECO:0007669"/>
    <property type="project" value="UniProtKB-EC"/>
</dbReference>
<accession>A0A4Q5M6J2</accession>
<comment type="similarity">
    <text evidence="1 5">Belongs to the 5-formyltetrahydrofolate cyclo-ligase family.</text>
</comment>
<keyword evidence="2 4" id="KW-0547">Nucleotide-binding</keyword>
<dbReference type="GO" id="GO:0046872">
    <property type="term" value="F:metal ion binding"/>
    <property type="evidence" value="ECO:0007669"/>
    <property type="project" value="UniProtKB-KW"/>
</dbReference>
<dbReference type="Gene3D" id="3.40.50.10420">
    <property type="entry name" value="NagB/RpiA/CoA transferase-like"/>
    <property type="match status" value="1"/>
</dbReference>
<reference evidence="6 7" key="1">
    <citation type="submission" date="2019-02" db="EMBL/GenBank/DDBJ databases">
        <title>Bacterial novel species Emticicia sp. 17J42-9 isolated from soil.</title>
        <authorList>
            <person name="Jung H.-Y."/>
        </authorList>
    </citation>
    <scope>NUCLEOTIDE SEQUENCE [LARGE SCALE GENOMIC DNA]</scope>
    <source>
        <strain evidence="6 7">17J42-9</strain>
    </source>
</reference>
<dbReference type="Pfam" id="PF01812">
    <property type="entry name" value="5-FTHF_cyc-lig"/>
    <property type="match status" value="1"/>
</dbReference>
<dbReference type="OrthoDB" id="9801938at2"/>
<dbReference type="PANTHER" id="PTHR23407">
    <property type="entry name" value="ATPASE INHIBITOR/5-FORMYLTETRAHYDROFOLATE CYCLO-LIGASE"/>
    <property type="match status" value="1"/>
</dbReference>
<keyword evidence="5" id="KW-0479">Metal-binding</keyword>
<gene>
    <name evidence="6" type="ORF">EWM59_00560</name>
</gene>
<dbReference type="EMBL" id="SEWF01000001">
    <property type="protein sequence ID" value="RYU97647.1"/>
    <property type="molecule type" value="Genomic_DNA"/>
</dbReference>
<evidence type="ECO:0000256" key="1">
    <source>
        <dbReference type="ARBA" id="ARBA00010638"/>
    </source>
</evidence>
<keyword evidence="5" id="KW-0460">Magnesium</keyword>
<dbReference type="InterPro" id="IPR037171">
    <property type="entry name" value="NagB/RpiA_transferase-like"/>
</dbReference>
<evidence type="ECO:0000256" key="5">
    <source>
        <dbReference type="RuleBase" id="RU361279"/>
    </source>
</evidence>
<comment type="cofactor">
    <cofactor evidence="5">
        <name>Mg(2+)</name>
        <dbReference type="ChEBI" id="CHEBI:18420"/>
    </cofactor>
</comment>
<dbReference type="NCBIfam" id="TIGR02727">
    <property type="entry name" value="MTHFS_bact"/>
    <property type="match status" value="1"/>
</dbReference>